<dbReference type="RefSeq" id="WP_331487444.1">
    <property type="nucleotide sequence ID" value="NZ_JASGBQ010000001.1"/>
</dbReference>
<proteinExistence type="predicted"/>
<keyword evidence="3" id="KW-0597">Phosphoprotein</keyword>
<dbReference type="InterPro" id="IPR011006">
    <property type="entry name" value="CheY-like_superfamily"/>
</dbReference>
<sequence length="91" mass="9925">MEDQRMMRETMEGYIRQSEGYCLVGSVARASLAEKLCASVQTDLVLMDVCTENDESGFEATGVLKARFPKLKVIIVTSMLDPPSAGGGYDL</sequence>
<dbReference type="PROSITE" id="PS50110">
    <property type="entry name" value="RESPONSE_REGULATORY"/>
    <property type="match status" value="1"/>
</dbReference>
<evidence type="ECO:0000256" key="3">
    <source>
        <dbReference type="PROSITE-ProRule" id="PRU00169"/>
    </source>
</evidence>
<dbReference type="InterPro" id="IPR001789">
    <property type="entry name" value="Sig_transdc_resp-reg_receiver"/>
</dbReference>
<name>A0AAP4B6R6_9FIRM</name>
<evidence type="ECO:0000313" key="6">
    <source>
        <dbReference type="Proteomes" id="UP001300383"/>
    </source>
</evidence>
<feature type="modified residue" description="4-aspartylphosphate" evidence="3">
    <location>
        <position position="48"/>
    </location>
</feature>
<accession>A0AAP4B6R6</accession>
<comment type="caution">
    <text evidence="5">The sequence shown here is derived from an EMBL/GenBank/DDBJ whole genome shotgun (WGS) entry which is preliminary data.</text>
</comment>
<dbReference type="Gene3D" id="3.40.50.2300">
    <property type="match status" value="1"/>
</dbReference>
<feature type="domain" description="Response regulatory" evidence="4">
    <location>
        <begin position="1"/>
        <end position="91"/>
    </location>
</feature>
<gene>
    <name evidence="5" type="ORF">QJ036_00125</name>
</gene>
<reference evidence="5 6" key="1">
    <citation type="submission" date="2023-05" db="EMBL/GenBank/DDBJ databases">
        <title>[ruminococcus] sp. nov., isolated from a pig farm feces dump.</title>
        <authorList>
            <person name="Chang Y.-H."/>
        </authorList>
    </citation>
    <scope>NUCLEOTIDE SEQUENCE [LARGE SCALE GENOMIC DNA]</scope>
    <source>
        <strain evidence="5 6">YH-rum2234</strain>
    </source>
</reference>
<protein>
    <recommendedName>
        <fullName evidence="1">Stage 0 sporulation protein A homolog</fullName>
    </recommendedName>
</protein>
<dbReference type="GO" id="GO:0000160">
    <property type="term" value="P:phosphorelay signal transduction system"/>
    <property type="evidence" value="ECO:0007669"/>
    <property type="project" value="InterPro"/>
</dbReference>
<evidence type="ECO:0000256" key="1">
    <source>
        <dbReference type="ARBA" id="ARBA00018672"/>
    </source>
</evidence>
<keyword evidence="6" id="KW-1185">Reference proteome</keyword>
<evidence type="ECO:0000256" key="2">
    <source>
        <dbReference type="ARBA" id="ARBA00024867"/>
    </source>
</evidence>
<dbReference type="Pfam" id="PF00072">
    <property type="entry name" value="Response_reg"/>
    <property type="match status" value="1"/>
</dbReference>
<dbReference type="AlphaFoldDB" id="A0AAP4B6R6"/>
<evidence type="ECO:0000313" key="5">
    <source>
        <dbReference type="EMBL" id="MDI9240886.1"/>
    </source>
</evidence>
<dbReference type="EMBL" id="JASGBQ010000001">
    <property type="protein sequence ID" value="MDI9240886.1"/>
    <property type="molecule type" value="Genomic_DNA"/>
</dbReference>
<evidence type="ECO:0000259" key="4">
    <source>
        <dbReference type="PROSITE" id="PS50110"/>
    </source>
</evidence>
<organism evidence="5 6">
    <name type="scientific">Fusibacillus kribbianus</name>
    <dbReference type="NCBI Taxonomy" id="3044208"/>
    <lineage>
        <taxon>Bacteria</taxon>
        <taxon>Bacillati</taxon>
        <taxon>Bacillota</taxon>
        <taxon>Clostridia</taxon>
        <taxon>Lachnospirales</taxon>
        <taxon>Lachnospiraceae</taxon>
        <taxon>Fusibacillus</taxon>
    </lineage>
</organism>
<dbReference type="SUPFAM" id="SSF52172">
    <property type="entry name" value="CheY-like"/>
    <property type="match status" value="1"/>
</dbReference>
<comment type="function">
    <text evidence="2">May play the central regulatory role in sporulation. It may be an element of the effector pathway responsible for the activation of sporulation genes in response to nutritional stress. Spo0A may act in concert with spo0H (a sigma factor) to control the expression of some genes that are critical to the sporulation process.</text>
</comment>
<dbReference type="Proteomes" id="UP001300383">
    <property type="component" value="Unassembled WGS sequence"/>
</dbReference>